<keyword evidence="2 5" id="KW-0575">Peroxidase</keyword>
<keyword evidence="10" id="KW-1185">Reference proteome</keyword>
<dbReference type="PANTHER" id="PTHR11592">
    <property type="entry name" value="GLUTATHIONE PEROXIDASE"/>
    <property type="match status" value="1"/>
</dbReference>
<dbReference type="InterPro" id="IPR029760">
    <property type="entry name" value="GPX_CS"/>
</dbReference>
<dbReference type="EMBL" id="JARRYG010000004">
    <property type="protein sequence ID" value="MDG4695624.1"/>
    <property type="molecule type" value="Genomic_DNA"/>
</dbReference>
<evidence type="ECO:0000256" key="1">
    <source>
        <dbReference type="ARBA" id="ARBA00006926"/>
    </source>
</evidence>
<dbReference type="PANTHER" id="PTHR11592:SF78">
    <property type="entry name" value="GLUTATHIONE PEROXIDASE"/>
    <property type="match status" value="1"/>
</dbReference>
<dbReference type="Pfam" id="PF00255">
    <property type="entry name" value="GSHPx"/>
    <property type="match status" value="1"/>
</dbReference>
<organism evidence="7 9">
    <name type="scientific">Providencia huashanensis</name>
    <dbReference type="NCBI Taxonomy" id="3037798"/>
    <lineage>
        <taxon>Bacteria</taxon>
        <taxon>Pseudomonadati</taxon>
        <taxon>Pseudomonadota</taxon>
        <taxon>Gammaproteobacteria</taxon>
        <taxon>Enterobacterales</taxon>
        <taxon>Morganellaceae</taxon>
        <taxon>Providencia</taxon>
    </lineage>
</organism>
<dbReference type="CDD" id="cd00340">
    <property type="entry name" value="GSH_Peroxidase"/>
    <property type="match status" value="1"/>
</dbReference>
<dbReference type="InterPro" id="IPR013766">
    <property type="entry name" value="Thioredoxin_domain"/>
</dbReference>
<proteinExistence type="inferred from homology"/>
<dbReference type="Proteomes" id="UP001156701">
    <property type="component" value="Unassembled WGS sequence"/>
</dbReference>
<dbReference type="PIRSF" id="PIRSF000303">
    <property type="entry name" value="Glutathion_perox"/>
    <property type="match status" value="1"/>
</dbReference>
<dbReference type="PROSITE" id="PS00763">
    <property type="entry name" value="GLUTATHIONE_PEROXID_2"/>
    <property type="match status" value="1"/>
</dbReference>
<dbReference type="PROSITE" id="PS00460">
    <property type="entry name" value="GLUTATHIONE_PEROXID_1"/>
    <property type="match status" value="1"/>
</dbReference>
<evidence type="ECO:0000313" key="7">
    <source>
        <dbReference type="EMBL" id="MDG4695624.1"/>
    </source>
</evidence>
<evidence type="ECO:0000256" key="4">
    <source>
        <dbReference type="PIRSR" id="PIRSR000303-1"/>
    </source>
</evidence>
<dbReference type="GO" id="GO:0004601">
    <property type="term" value="F:peroxidase activity"/>
    <property type="evidence" value="ECO:0007669"/>
    <property type="project" value="UniProtKB-KW"/>
</dbReference>
<comment type="similarity">
    <text evidence="1 5">Belongs to the glutathione peroxidase family.</text>
</comment>
<dbReference type="RefSeq" id="WP_210814503.1">
    <property type="nucleotide sequence ID" value="NZ_JARRYG010000004.1"/>
</dbReference>
<protein>
    <recommendedName>
        <fullName evidence="5">Glutathione peroxidase</fullName>
    </recommendedName>
</protein>
<dbReference type="SUPFAM" id="SSF52833">
    <property type="entry name" value="Thioredoxin-like"/>
    <property type="match status" value="1"/>
</dbReference>
<dbReference type="AlphaFoldDB" id="A0AA42FJE9"/>
<dbReference type="InterPro" id="IPR000889">
    <property type="entry name" value="Glutathione_peroxidase"/>
</dbReference>
<evidence type="ECO:0000256" key="3">
    <source>
        <dbReference type="ARBA" id="ARBA00023002"/>
    </source>
</evidence>
<evidence type="ECO:0000256" key="2">
    <source>
        <dbReference type="ARBA" id="ARBA00022559"/>
    </source>
</evidence>
<keyword evidence="3 5" id="KW-0560">Oxidoreductase</keyword>
<dbReference type="InterPro" id="IPR036249">
    <property type="entry name" value="Thioredoxin-like_sf"/>
</dbReference>
<feature type="active site" evidence="4">
    <location>
        <position position="36"/>
    </location>
</feature>
<sequence length="160" mass="17711">MNTFHQLTATSLNGQLISMTDYAGKVVLVVNTASHCGFTPQYNGLEALYKKFAPQGFAVLGFPCNQFGKQEPGSAEEIAQTCFINYGVSFPIFEKVDVNGSSAHSIFRYLKNELPGLMGSRIKWNFTKFLIGRDGKPLKRFAPFTTPEKMEATIISSLKI</sequence>
<dbReference type="GO" id="GO:0034599">
    <property type="term" value="P:cellular response to oxidative stress"/>
    <property type="evidence" value="ECO:0007669"/>
    <property type="project" value="TreeGrafter"/>
</dbReference>
<reference evidence="8" key="3">
    <citation type="journal article" date="2024" name="Int. J. Antimicrob. Agents">
        <title>Identification of a novel Providencia species showing multi-drug-resistant in three patients with hospital-acquired infection.</title>
        <authorList>
            <person name="Yang W."/>
            <person name="Chen J."/>
            <person name="Yang F."/>
            <person name="Ji P."/>
            <person name="Shen S."/>
            <person name="Yin D."/>
            <person name="Hu F."/>
        </authorList>
    </citation>
    <scope>NUCLEOTIDE SEQUENCE</scope>
    <source>
        <strain evidence="8">CRE-138-0111</strain>
    </source>
</reference>
<reference evidence="8" key="2">
    <citation type="submission" date="2023-07" db="EMBL/GenBank/DDBJ databases">
        <authorList>
            <person name="Yang W."/>
            <person name="Chen J."/>
            <person name="Ji P."/>
            <person name="Hu F."/>
        </authorList>
    </citation>
    <scope>NUCLEOTIDE SEQUENCE</scope>
    <source>
        <strain evidence="8">CRE-138-0111</strain>
    </source>
</reference>
<feature type="domain" description="Thioredoxin" evidence="6">
    <location>
        <begin position="1"/>
        <end position="159"/>
    </location>
</feature>
<dbReference type="FunFam" id="3.40.30.10:FF:000010">
    <property type="entry name" value="Glutathione peroxidase"/>
    <property type="match status" value="1"/>
</dbReference>
<dbReference type="PRINTS" id="PR01011">
    <property type="entry name" value="GLUTPROXDASE"/>
</dbReference>
<evidence type="ECO:0000259" key="6">
    <source>
        <dbReference type="PROSITE" id="PS51352"/>
    </source>
</evidence>
<accession>A0AA42FJE9</accession>
<dbReference type="Proteomes" id="UP001176478">
    <property type="component" value="Unassembled WGS sequence"/>
</dbReference>
<dbReference type="EMBL" id="JAUQTG010000011">
    <property type="protein sequence ID" value="MDO7858080.1"/>
    <property type="molecule type" value="Genomic_DNA"/>
</dbReference>
<comment type="caution">
    <text evidence="7">The sequence shown here is derived from an EMBL/GenBank/DDBJ whole genome shotgun (WGS) entry which is preliminary data.</text>
</comment>
<evidence type="ECO:0000313" key="10">
    <source>
        <dbReference type="Proteomes" id="UP001176478"/>
    </source>
</evidence>
<dbReference type="PROSITE" id="PS51352">
    <property type="entry name" value="THIOREDOXIN_2"/>
    <property type="match status" value="1"/>
</dbReference>
<evidence type="ECO:0000313" key="9">
    <source>
        <dbReference type="Proteomes" id="UP001156701"/>
    </source>
</evidence>
<evidence type="ECO:0000256" key="5">
    <source>
        <dbReference type="RuleBase" id="RU000499"/>
    </source>
</evidence>
<dbReference type="InterPro" id="IPR029759">
    <property type="entry name" value="GPX_AS"/>
</dbReference>
<reference evidence="7" key="1">
    <citation type="submission" date="2023-03" db="EMBL/GenBank/DDBJ databases">
        <title>a new species belonging to Providencia genus.</title>
        <authorList>
            <person name="Yang W."/>
            <person name="Hu F."/>
            <person name="Shen S."/>
            <person name="Ding L."/>
            <person name="Yin D."/>
        </authorList>
    </citation>
    <scope>NUCLEOTIDE SEQUENCE</scope>
    <source>
        <strain evidence="7">CRE-3FA-0001</strain>
    </source>
</reference>
<dbReference type="PROSITE" id="PS51355">
    <property type="entry name" value="GLUTATHIONE_PEROXID_3"/>
    <property type="match status" value="1"/>
</dbReference>
<evidence type="ECO:0000313" key="8">
    <source>
        <dbReference type="EMBL" id="MDO7858080.1"/>
    </source>
</evidence>
<name>A0AA42FJE9_9GAMM</name>
<dbReference type="Gene3D" id="3.40.30.10">
    <property type="entry name" value="Glutaredoxin"/>
    <property type="match status" value="1"/>
</dbReference>
<gene>
    <name evidence="7" type="ORF">P7V44_05145</name>
    <name evidence="8" type="ORF">Q5E86_17370</name>
</gene>